<evidence type="ECO:0000313" key="2">
    <source>
        <dbReference type="EMBL" id="RNM12052.1"/>
    </source>
</evidence>
<dbReference type="GO" id="GO:0006950">
    <property type="term" value="P:response to stress"/>
    <property type="evidence" value="ECO:0007669"/>
    <property type="project" value="TreeGrafter"/>
</dbReference>
<dbReference type="Proteomes" id="UP000279994">
    <property type="component" value="Unassembled WGS sequence"/>
</dbReference>
<evidence type="ECO:0000313" key="3">
    <source>
        <dbReference type="Proteomes" id="UP000279994"/>
    </source>
</evidence>
<reference evidence="2 3" key="1">
    <citation type="submission" date="2018-11" db="EMBL/GenBank/DDBJ databases">
        <authorList>
            <person name="Li F."/>
        </authorList>
    </citation>
    <scope>NUCLEOTIDE SEQUENCE [LARGE SCALE GENOMIC DNA]</scope>
    <source>
        <strain evidence="2 3">Gsoil 818</strain>
    </source>
</reference>
<dbReference type="Gene3D" id="1.10.10.10">
    <property type="entry name" value="Winged helix-like DNA-binding domain superfamily/Winged helix DNA-binding domain"/>
    <property type="match status" value="1"/>
</dbReference>
<dbReference type="SUPFAM" id="SSF46785">
    <property type="entry name" value="Winged helix' DNA-binding domain"/>
    <property type="match status" value="1"/>
</dbReference>
<dbReference type="InterPro" id="IPR039422">
    <property type="entry name" value="MarR/SlyA-like"/>
</dbReference>
<dbReference type="InterPro" id="IPR036390">
    <property type="entry name" value="WH_DNA-bd_sf"/>
</dbReference>
<dbReference type="InterPro" id="IPR036388">
    <property type="entry name" value="WH-like_DNA-bd_sf"/>
</dbReference>
<keyword evidence="3" id="KW-1185">Reference proteome</keyword>
<dbReference type="SMART" id="SM00347">
    <property type="entry name" value="HTH_MARR"/>
    <property type="match status" value="1"/>
</dbReference>
<dbReference type="AlphaFoldDB" id="A0A3N0GIQ7"/>
<proteinExistence type="predicted"/>
<dbReference type="GO" id="GO:0003700">
    <property type="term" value="F:DNA-binding transcription factor activity"/>
    <property type="evidence" value="ECO:0007669"/>
    <property type="project" value="InterPro"/>
</dbReference>
<dbReference type="Pfam" id="PF12802">
    <property type="entry name" value="MarR_2"/>
    <property type="match status" value="1"/>
</dbReference>
<organism evidence="2 3">
    <name type="scientific">Nocardioides pocheonensis</name>
    <dbReference type="NCBI Taxonomy" id="661485"/>
    <lineage>
        <taxon>Bacteria</taxon>
        <taxon>Bacillati</taxon>
        <taxon>Actinomycetota</taxon>
        <taxon>Actinomycetes</taxon>
        <taxon>Propionibacteriales</taxon>
        <taxon>Nocardioidaceae</taxon>
        <taxon>Nocardioides</taxon>
    </lineage>
</organism>
<gene>
    <name evidence="2" type="ORF">EFL26_19735</name>
</gene>
<dbReference type="OrthoDB" id="3526267at2"/>
<dbReference type="InterPro" id="IPR000835">
    <property type="entry name" value="HTH_MarR-typ"/>
</dbReference>
<dbReference type="EMBL" id="RJSF01000046">
    <property type="protein sequence ID" value="RNM12052.1"/>
    <property type="molecule type" value="Genomic_DNA"/>
</dbReference>
<dbReference type="PANTHER" id="PTHR33164">
    <property type="entry name" value="TRANSCRIPTIONAL REGULATOR, MARR FAMILY"/>
    <property type="match status" value="1"/>
</dbReference>
<feature type="domain" description="HTH marR-type" evidence="1">
    <location>
        <begin position="17"/>
        <end position="157"/>
    </location>
</feature>
<name>A0A3N0GIQ7_9ACTN</name>
<dbReference type="PROSITE" id="PS50995">
    <property type="entry name" value="HTH_MARR_2"/>
    <property type="match status" value="1"/>
</dbReference>
<dbReference type="PANTHER" id="PTHR33164:SF99">
    <property type="entry name" value="MARR FAMILY REGULATORY PROTEIN"/>
    <property type="match status" value="1"/>
</dbReference>
<protein>
    <submittedName>
        <fullName evidence="2">MarR family transcriptional regulator</fullName>
    </submittedName>
</protein>
<accession>A0A3N0GIQ7</accession>
<comment type="caution">
    <text evidence="2">The sequence shown here is derived from an EMBL/GenBank/DDBJ whole genome shotgun (WGS) entry which is preliminary data.</text>
</comment>
<sequence length="160" mass="17934">MATRKTSRDARWLTPDELETWRALHEMVVRLPAALGSQLQNDSGLSFIEYYVLAALSDQTDHTLRLSQLAALANSELSRLSHLITRMEKRGFVRRAPDPSDGRFNIATLTPSGLNHLVEAAPGHVAEVRRLIFDALDERAQHDVRTAARAIVRRVDEGDL</sequence>
<evidence type="ECO:0000259" key="1">
    <source>
        <dbReference type="PROSITE" id="PS50995"/>
    </source>
</evidence>